<keyword evidence="2 5" id="KW-0645">Protease</keyword>
<proteinExistence type="predicted"/>
<protein>
    <submittedName>
        <fullName evidence="5">Caudovirus prohead protease family protein</fullName>
    </submittedName>
</protein>
<evidence type="ECO:0000256" key="1">
    <source>
        <dbReference type="ARBA" id="ARBA00022612"/>
    </source>
</evidence>
<evidence type="ECO:0000256" key="3">
    <source>
        <dbReference type="ARBA" id="ARBA00022801"/>
    </source>
</evidence>
<accession>A0A1V3XKE7</accession>
<dbReference type="InterPro" id="IPR054613">
    <property type="entry name" value="Peptidase_S78_dom"/>
</dbReference>
<evidence type="ECO:0000256" key="2">
    <source>
        <dbReference type="ARBA" id="ARBA00022670"/>
    </source>
</evidence>
<dbReference type="SUPFAM" id="SSF50789">
    <property type="entry name" value="Herpes virus serine proteinase, assemblin"/>
    <property type="match status" value="1"/>
</dbReference>
<evidence type="ECO:0000259" key="4">
    <source>
        <dbReference type="Pfam" id="PF04586"/>
    </source>
</evidence>
<keyword evidence="3" id="KW-0378">Hydrolase</keyword>
<dbReference type="EMBL" id="MVBM01000002">
    <property type="protein sequence ID" value="OOK79246.1"/>
    <property type="molecule type" value="Genomic_DNA"/>
</dbReference>
<feature type="domain" description="Prohead serine protease" evidence="4">
    <location>
        <begin position="97"/>
        <end position="239"/>
    </location>
</feature>
<dbReference type="Pfam" id="PF04586">
    <property type="entry name" value="Peptidase_S78"/>
    <property type="match status" value="1"/>
</dbReference>
<evidence type="ECO:0000313" key="5">
    <source>
        <dbReference type="EMBL" id="OOK79246.1"/>
    </source>
</evidence>
<comment type="caution">
    <text evidence="5">The sequence shown here is derived from an EMBL/GenBank/DDBJ whole genome shotgun (WGS) entry which is preliminary data.</text>
</comment>
<reference evidence="5 6" key="1">
    <citation type="submission" date="2017-02" db="EMBL/GenBank/DDBJ databases">
        <title>Complete genome sequences of Mycobacterium kansasii strains isolated from rhesus macaques.</title>
        <authorList>
            <person name="Panda A."/>
            <person name="Nagaraj S."/>
            <person name="Zhao X."/>
            <person name="Tettelin H."/>
            <person name="Detolla L.J."/>
        </authorList>
    </citation>
    <scope>NUCLEOTIDE SEQUENCE [LARGE SCALE GENOMIC DNA]</scope>
    <source>
        <strain evidence="5 6">11-3813</strain>
    </source>
</reference>
<dbReference type="GO" id="GO:0006508">
    <property type="term" value="P:proteolysis"/>
    <property type="evidence" value="ECO:0007669"/>
    <property type="project" value="UniProtKB-KW"/>
</dbReference>
<sequence length="243" mass="26962">MTSAELPPWVHKLPDWIRDDEVSWLAARPWIVGFIRADDYSLNPAIERFERSQRRMPVTTRTREPHLLTVRGLETTSLRFTTAPSGAGVVRSVSVQTNNAGRIRGIAVPYTEPSTLVVVAGIVCREQFDRHSLTPLPPSLPLNVAHDAEAPPLGKVTSLRHTQAGLAVEAQIDAPDRQQWLQRWIRGTWSSLSIAFSGAAIFDDWAVSNDGYPLRTVRGARLVEVSVVRDPAYSSARITEVLP</sequence>
<dbReference type="GO" id="GO:0008233">
    <property type="term" value="F:peptidase activity"/>
    <property type="evidence" value="ECO:0007669"/>
    <property type="project" value="UniProtKB-KW"/>
</dbReference>
<dbReference type="AlphaFoldDB" id="A0A1V3XKE7"/>
<keyword evidence="1" id="KW-1188">Viral release from host cell</keyword>
<name>A0A1V3XKE7_MYCKA</name>
<gene>
    <name evidence="5" type="ORF">BZL30_1974</name>
</gene>
<evidence type="ECO:0000313" key="6">
    <source>
        <dbReference type="Proteomes" id="UP000189229"/>
    </source>
</evidence>
<dbReference type="Proteomes" id="UP000189229">
    <property type="component" value="Unassembled WGS sequence"/>
</dbReference>
<organism evidence="5 6">
    <name type="scientific">Mycobacterium kansasii</name>
    <dbReference type="NCBI Taxonomy" id="1768"/>
    <lineage>
        <taxon>Bacteria</taxon>
        <taxon>Bacillati</taxon>
        <taxon>Actinomycetota</taxon>
        <taxon>Actinomycetes</taxon>
        <taxon>Mycobacteriales</taxon>
        <taxon>Mycobacteriaceae</taxon>
        <taxon>Mycobacterium</taxon>
    </lineage>
</organism>